<dbReference type="PANTHER" id="PTHR47327:SF1">
    <property type="entry name" value="RE15579P"/>
    <property type="match status" value="1"/>
</dbReference>
<dbReference type="InterPro" id="IPR052774">
    <property type="entry name" value="Celegans_DevNeuronal_Protein"/>
</dbReference>
<feature type="compositionally biased region" description="Pro residues" evidence="1">
    <location>
        <begin position="276"/>
        <end position="305"/>
    </location>
</feature>
<keyword evidence="2" id="KW-0812">Transmembrane</keyword>
<evidence type="ECO:0000259" key="3">
    <source>
        <dbReference type="PROSITE" id="PS51034"/>
    </source>
</evidence>
<name>A0ABY6K1W0_9ARAC</name>
<feature type="domain" description="ZP" evidence="3">
    <location>
        <begin position="1"/>
        <end position="78"/>
    </location>
</feature>
<accession>A0ABY6K1W0</accession>
<protein>
    <recommendedName>
        <fullName evidence="3">ZP domain-containing protein</fullName>
    </recommendedName>
</protein>
<keyword evidence="2" id="KW-1133">Transmembrane helix</keyword>
<feature type="region of interest" description="Disordered" evidence="1">
    <location>
        <begin position="79"/>
        <end position="143"/>
    </location>
</feature>
<feature type="compositionally biased region" description="Polar residues" evidence="1">
    <location>
        <begin position="93"/>
        <end position="103"/>
    </location>
</feature>
<organism evidence="4 5">
    <name type="scientific">Cordylochernes scorpioides</name>
    <dbReference type="NCBI Taxonomy" id="51811"/>
    <lineage>
        <taxon>Eukaryota</taxon>
        <taxon>Metazoa</taxon>
        <taxon>Ecdysozoa</taxon>
        <taxon>Arthropoda</taxon>
        <taxon>Chelicerata</taxon>
        <taxon>Arachnida</taxon>
        <taxon>Pseudoscorpiones</taxon>
        <taxon>Cheliferoidea</taxon>
        <taxon>Chernetidae</taxon>
        <taxon>Cordylochernes</taxon>
    </lineage>
</organism>
<evidence type="ECO:0000256" key="2">
    <source>
        <dbReference type="SAM" id="Phobius"/>
    </source>
</evidence>
<feature type="compositionally biased region" description="Basic residues" evidence="1">
    <location>
        <begin position="334"/>
        <end position="344"/>
    </location>
</feature>
<evidence type="ECO:0000313" key="5">
    <source>
        <dbReference type="Proteomes" id="UP001235939"/>
    </source>
</evidence>
<feature type="region of interest" description="Disordered" evidence="1">
    <location>
        <begin position="331"/>
        <end position="350"/>
    </location>
</feature>
<reference evidence="4 5" key="1">
    <citation type="submission" date="2022-01" db="EMBL/GenBank/DDBJ databases">
        <title>A chromosomal length assembly of Cordylochernes scorpioides.</title>
        <authorList>
            <person name="Zeh D."/>
            <person name="Zeh J."/>
        </authorList>
    </citation>
    <scope>NUCLEOTIDE SEQUENCE [LARGE SCALE GENOMIC DNA]</scope>
    <source>
        <strain evidence="4">IN4F17</strain>
        <tissue evidence="4">Whole Body</tissue>
    </source>
</reference>
<keyword evidence="2" id="KW-0472">Membrane</keyword>
<evidence type="ECO:0000256" key="1">
    <source>
        <dbReference type="SAM" id="MobiDB-lite"/>
    </source>
</evidence>
<evidence type="ECO:0000313" key="4">
    <source>
        <dbReference type="EMBL" id="UYV62304.1"/>
    </source>
</evidence>
<gene>
    <name evidence="4" type="ORF">LAZ67_2000067</name>
</gene>
<dbReference type="Proteomes" id="UP001235939">
    <property type="component" value="Chromosome 02"/>
</dbReference>
<keyword evidence="5" id="KW-1185">Reference proteome</keyword>
<dbReference type="InterPro" id="IPR001507">
    <property type="entry name" value="ZP_dom"/>
</dbReference>
<dbReference type="EMBL" id="CP092864">
    <property type="protein sequence ID" value="UYV62304.1"/>
    <property type="molecule type" value="Genomic_DNA"/>
</dbReference>
<feature type="region of interest" description="Disordered" evidence="1">
    <location>
        <begin position="256"/>
        <end position="305"/>
    </location>
</feature>
<feature type="transmembrane region" description="Helical" evidence="2">
    <location>
        <begin position="375"/>
        <end position="397"/>
    </location>
</feature>
<dbReference type="PANTHER" id="PTHR47327">
    <property type="entry name" value="FI18240P1-RELATED"/>
    <property type="match status" value="1"/>
</dbReference>
<sequence length="438" mass="48584">MYNLKEHVSKVLNDVCRRSCPTDEAIFPALQLDPRDGRSLFSHFRAFRFPSTGMVNFEVQIRFCQERCEVVRSVTPRGGQQGVVSYGRKKRNSSLPDASTSSMFEDEEPSTTLLLPSEGEDHPVSSSTDVSSPADVPSPDLLPYIHSVPRKARFQPDEAPQQPKPQEIDPESWKKIEESRGGNPFIHLPQWTSSTQQNVTRWRGNAVLMPDHNITGPAQMPSPGEQVPMHHYPHPGQFQHSVQWPPPPEQMNPPVWSPDFRPRPDTLPQQPGPHYMFPPPRLSPSPSGPRWPPWGGPQRVPPPPEPVATPVPAFPNEVPLSLAIMVGDEEPKKVQRNPPKRFPKTPRAPELFRRPASGAPSVAPAPGPCSVGSTVVVTVVSVVLIYTALLGGAWLLYRRHLRRTRKPAAGFTPVTVSAQPEPAPDDVTFRNIYGDFGS</sequence>
<proteinExistence type="predicted"/>
<dbReference type="PROSITE" id="PS51034">
    <property type="entry name" value="ZP_2"/>
    <property type="match status" value="1"/>
</dbReference>